<name>A0A0U1L0Z3_9FIRM</name>
<dbReference type="EMBL" id="CTRP01000012">
    <property type="protein sequence ID" value="CQR73347.1"/>
    <property type="molecule type" value="Genomic_DNA"/>
</dbReference>
<organism evidence="1 2">
    <name type="scientific">Sporomusa ovata</name>
    <dbReference type="NCBI Taxonomy" id="2378"/>
    <lineage>
        <taxon>Bacteria</taxon>
        <taxon>Bacillati</taxon>
        <taxon>Bacillota</taxon>
        <taxon>Negativicutes</taxon>
        <taxon>Selenomonadales</taxon>
        <taxon>Sporomusaceae</taxon>
        <taxon>Sporomusa</taxon>
    </lineage>
</organism>
<evidence type="ECO:0000313" key="1">
    <source>
        <dbReference type="EMBL" id="CQR73347.1"/>
    </source>
</evidence>
<sequence length="98" mass="10600">MDFMTLLLLLGGAGLVSSIIKFATMDSEGRELQQKFISLGNMKGKTLEEIVTVVGQPNVVSHGIPGATLYTWSAHKYSISIVFINGVCEKIASEIAQR</sequence>
<dbReference type="RefSeq" id="WP_021168130.1">
    <property type="nucleotide sequence ID" value="NZ_CTRP01000012.1"/>
</dbReference>
<keyword evidence="2" id="KW-1185">Reference proteome</keyword>
<dbReference type="Proteomes" id="UP000049855">
    <property type="component" value="Unassembled WGS sequence"/>
</dbReference>
<reference evidence="2" key="1">
    <citation type="submission" date="2015-03" db="EMBL/GenBank/DDBJ databases">
        <authorList>
            <person name="Nijsse Bart"/>
        </authorList>
    </citation>
    <scope>NUCLEOTIDE SEQUENCE [LARGE SCALE GENOMIC DNA]</scope>
</reference>
<evidence type="ECO:0000313" key="2">
    <source>
        <dbReference type="Proteomes" id="UP000049855"/>
    </source>
</evidence>
<proteinExistence type="predicted"/>
<accession>A0A0U1L0Z3</accession>
<dbReference type="AlphaFoldDB" id="A0A0U1L0Z3"/>
<protein>
    <recommendedName>
        <fullName evidence="3">Lipoprotein SmpA/OmlA domain-containing protein</fullName>
    </recommendedName>
</protein>
<gene>
    <name evidence="1" type="ORF">SpAn4DRAFT_2579</name>
</gene>
<evidence type="ECO:0008006" key="3">
    <source>
        <dbReference type="Google" id="ProtNLM"/>
    </source>
</evidence>